<keyword evidence="3" id="KW-1003">Cell membrane</keyword>
<dbReference type="Gene3D" id="3.40.190.10">
    <property type="entry name" value="Periplasmic binding protein-like II"/>
    <property type="match status" value="2"/>
</dbReference>
<dbReference type="PANTHER" id="PTHR30024:SF43">
    <property type="entry name" value="BLL4572 PROTEIN"/>
    <property type="match status" value="1"/>
</dbReference>
<comment type="subcellular location">
    <subcellularLocation>
        <location evidence="1">Endomembrane system</location>
    </subcellularLocation>
</comment>
<dbReference type="InterPro" id="IPR044527">
    <property type="entry name" value="NrtA/CpmA_ABC-bd_dom"/>
</dbReference>
<evidence type="ECO:0000313" key="6">
    <source>
        <dbReference type="EMBL" id="TNH40492.1"/>
    </source>
</evidence>
<dbReference type="AlphaFoldDB" id="A0A5C4R993"/>
<sequence length="390" mass="41802">MTDRLRLGYVPLTDAAPLIIARELGFAAEEALDLDLIRAGSWAQCRDMLGTGAVVAAHMLVPLPIAQGLGLGPAFPDLDLLMVLSQGGQAIAVSRAIAARLKGQGHGFDFRDPRAARDALARAHPGPLRVGVPFPFSTQAELVRHWLDGTGLAARLSIHTVPPPLMADALAAEEVDAYCVGEPWASRAVERGVGALLLPGSAIWAAPPEKGLVMTRAFAEGHPDPTGRLMRALWRAGRWLDQPGNRGTAAEILSRPDWLNLPPELCERGLLGRLHVTPEGDLRDCPGFIRFHAQGATFPWRSIAAMLGARLAARHGLDPEWAMARAAACFRTDLYRRHLREAGADLPAASAKVEGAMAAPTPVATEQGRMILGADAFFDGHRFDAAFARR</sequence>
<dbReference type="PANTHER" id="PTHR30024">
    <property type="entry name" value="ALIPHATIC SULFONATES-BINDING PROTEIN-RELATED"/>
    <property type="match status" value="1"/>
</dbReference>
<comment type="caution">
    <text evidence="6">The sequence shown here is derived from an EMBL/GenBank/DDBJ whole genome shotgun (WGS) entry which is preliminary data.</text>
</comment>
<evidence type="ECO:0000313" key="7">
    <source>
        <dbReference type="Proteomes" id="UP000304880"/>
    </source>
</evidence>
<keyword evidence="4" id="KW-0997">Cell inner membrane</keyword>
<gene>
    <name evidence="6" type="ORF">FHD67_04605</name>
</gene>
<organism evidence="6 7">
    <name type="scientific">Paracoccus haeundaensis</name>
    <dbReference type="NCBI Taxonomy" id="225362"/>
    <lineage>
        <taxon>Bacteria</taxon>
        <taxon>Pseudomonadati</taxon>
        <taxon>Pseudomonadota</taxon>
        <taxon>Alphaproteobacteria</taxon>
        <taxon>Rhodobacterales</taxon>
        <taxon>Paracoccaceae</taxon>
        <taxon>Paracoccus</taxon>
    </lineage>
</organism>
<dbReference type="GO" id="GO:0012505">
    <property type="term" value="C:endomembrane system"/>
    <property type="evidence" value="ECO:0007669"/>
    <property type="project" value="UniProtKB-SubCell"/>
</dbReference>
<dbReference type="Pfam" id="PF13379">
    <property type="entry name" value="NMT1_2"/>
    <property type="match status" value="1"/>
</dbReference>
<dbReference type="SUPFAM" id="SSF53850">
    <property type="entry name" value="Periplasmic binding protein-like II"/>
    <property type="match status" value="1"/>
</dbReference>
<dbReference type="CDD" id="cd13553">
    <property type="entry name" value="PBP2_NrtA_CpmA_like"/>
    <property type="match status" value="1"/>
</dbReference>
<name>A0A5C4R993_9RHOB</name>
<keyword evidence="7" id="KW-1185">Reference proteome</keyword>
<keyword evidence="5" id="KW-0472">Membrane</keyword>
<evidence type="ECO:0000256" key="2">
    <source>
        <dbReference type="ARBA" id="ARBA00022448"/>
    </source>
</evidence>
<dbReference type="EMBL" id="VDDC01000008">
    <property type="protein sequence ID" value="TNH40492.1"/>
    <property type="molecule type" value="Genomic_DNA"/>
</dbReference>
<reference evidence="6 7" key="1">
    <citation type="submission" date="2019-06" db="EMBL/GenBank/DDBJ databases">
        <authorList>
            <person name="Li J."/>
        </authorList>
    </citation>
    <scope>NUCLEOTIDE SEQUENCE [LARGE SCALE GENOMIC DNA]</scope>
    <source>
        <strain evidence="6 7">CGMCC 1.8012</strain>
    </source>
</reference>
<dbReference type="Proteomes" id="UP000304880">
    <property type="component" value="Unassembled WGS sequence"/>
</dbReference>
<evidence type="ECO:0000256" key="3">
    <source>
        <dbReference type="ARBA" id="ARBA00022475"/>
    </source>
</evidence>
<evidence type="ECO:0000256" key="5">
    <source>
        <dbReference type="ARBA" id="ARBA00023136"/>
    </source>
</evidence>
<evidence type="ECO:0000256" key="4">
    <source>
        <dbReference type="ARBA" id="ARBA00022519"/>
    </source>
</evidence>
<accession>A0A5C4R993</accession>
<proteinExistence type="predicted"/>
<evidence type="ECO:0000256" key="1">
    <source>
        <dbReference type="ARBA" id="ARBA00004308"/>
    </source>
</evidence>
<protein>
    <submittedName>
        <fullName evidence="6">ABC transporter substrate-binding protein</fullName>
    </submittedName>
</protein>
<dbReference type="RefSeq" id="WP_139597978.1">
    <property type="nucleotide sequence ID" value="NZ_VDDC01000008.1"/>
</dbReference>
<keyword evidence="2" id="KW-0813">Transport</keyword>